<protein>
    <submittedName>
        <fullName evidence="1">Uncharacterized protein</fullName>
    </submittedName>
</protein>
<dbReference type="AlphaFoldDB" id="A0A6J4QH61"/>
<organism evidence="1">
    <name type="scientific">uncultured Rubrobacteraceae bacterium</name>
    <dbReference type="NCBI Taxonomy" id="349277"/>
    <lineage>
        <taxon>Bacteria</taxon>
        <taxon>Bacillati</taxon>
        <taxon>Actinomycetota</taxon>
        <taxon>Rubrobacteria</taxon>
        <taxon>Rubrobacterales</taxon>
        <taxon>Rubrobacteraceae</taxon>
        <taxon>environmental samples</taxon>
    </lineage>
</organism>
<name>A0A6J4QH61_9ACTN</name>
<dbReference type="EMBL" id="CADCVE010000017">
    <property type="protein sequence ID" value="CAA9444861.1"/>
    <property type="molecule type" value="Genomic_DNA"/>
</dbReference>
<accession>A0A6J4QH61</accession>
<reference evidence="1" key="1">
    <citation type="submission" date="2020-02" db="EMBL/GenBank/DDBJ databases">
        <authorList>
            <person name="Meier V. D."/>
        </authorList>
    </citation>
    <scope>NUCLEOTIDE SEQUENCE</scope>
    <source>
        <strain evidence="1">AVDCRST_MAG28</strain>
    </source>
</reference>
<evidence type="ECO:0000313" key="1">
    <source>
        <dbReference type="EMBL" id="CAA9444861.1"/>
    </source>
</evidence>
<proteinExistence type="predicted"/>
<sequence length="37" mass="4089">MANLGMEIYDAMCNLCDLANLADVDLERASAKRRIST</sequence>
<gene>
    <name evidence="1" type="ORF">AVDCRST_MAG28-598</name>
</gene>